<comment type="similarity">
    <text evidence="1">Belongs to the aspartate/glutamate racemases family.</text>
</comment>
<accession>A0A133VK03</accession>
<protein>
    <recommendedName>
        <fullName evidence="5">Aspartate racemase</fullName>
    </recommendedName>
</protein>
<dbReference type="Pfam" id="PF01177">
    <property type="entry name" value="Asp_Glu_race"/>
    <property type="match status" value="1"/>
</dbReference>
<evidence type="ECO:0000256" key="1">
    <source>
        <dbReference type="ARBA" id="ARBA00007847"/>
    </source>
</evidence>
<dbReference type="Gene3D" id="3.40.50.1860">
    <property type="match status" value="2"/>
</dbReference>
<reference evidence="3 4" key="1">
    <citation type="journal article" date="2016" name="Sci. Rep.">
        <title>Metabolic traits of an uncultured archaeal lineage -MSBL1- from brine pools of the Red Sea.</title>
        <authorList>
            <person name="Mwirichia R."/>
            <person name="Alam I."/>
            <person name="Rashid M."/>
            <person name="Vinu M."/>
            <person name="Ba-Alawi W."/>
            <person name="Anthony Kamau A."/>
            <person name="Kamanda Ngugi D."/>
            <person name="Goker M."/>
            <person name="Klenk H.P."/>
            <person name="Bajic V."/>
            <person name="Stingl U."/>
        </authorList>
    </citation>
    <scope>NUCLEOTIDE SEQUENCE [LARGE SCALE GENOMIC DNA]</scope>
    <source>
        <strain evidence="3">SCGC-AAA382A20</strain>
    </source>
</reference>
<dbReference type="InterPro" id="IPR015942">
    <property type="entry name" value="Asp/Glu/hydantoin_racemase"/>
</dbReference>
<evidence type="ECO:0000256" key="2">
    <source>
        <dbReference type="ARBA" id="ARBA00023235"/>
    </source>
</evidence>
<dbReference type="Proteomes" id="UP000070263">
    <property type="component" value="Unassembled WGS sequence"/>
</dbReference>
<dbReference type="EMBL" id="LHYE01000031">
    <property type="protein sequence ID" value="KXB06764.1"/>
    <property type="molecule type" value="Genomic_DNA"/>
</dbReference>
<dbReference type="SUPFAM" id="SSF53681">
    <property type="entry name" value="Aspartate/glutamate racemase"/>
    <property type="match status" value="2"/>
</dbReference>
<comment type="caution">
    <text evidence="3">The sequence shown here is derived from an EMBL/GenBank/DDBJ whole genome shotgun (WGS) entry which is preliminary data.</text>
</comment>
<dbReference type="InterPro" id="IPR001920">
    <property type="entry name" value="Asp/Glu_race"/>
</dbReference>
<dbReference type="NCBIfam" id="TIGR00035">
    <property type="entry name" value="asp_race"/>
    <property type="match status" value="1"/>
</dbReference>
<dbReference type="AlphaFoldDB" id="A0A133VK03"/>
<evidence type="ECO:0000313" key="3">
    <source>
        <dbReference type="EMBL" id="KXB06764.1"/>
    </source>
</evidence>
<gene>
    <name evidence="3" type="ORF">AKJ51_02930</name>
</gene>
<dbReference type="PANTHER" id="PTHR21198">
    <property type="entry name" value="GLUTAMATE RACEMASE"/>
    <property type="match status" value="1"/>
</dbReference>
<sequence>MKNIGILGGMAPDSTVEYYRILISLTKKRGWGKKYPEIIIFSLNFKKFYEHLSARNNPKVISILSKRIDALERAGADFALLASNTPHIFFDEIDKNSQIPLLSIASATAEEAKRRDYKKVGLIGTNYTMNGNFYEKEFEKKSISLKTPNENEKKYVHNKIFKEIAEGKFIEETRKKLVQIVKRMKKKEEIDAVVLGCTELPLFLKKENLNLPILNTTKIHASAALNRATKT</sequence>
<keyword evidence="2" id="KW-0413">Isomerase</keyword>
<keyword evidence="4" id="KW-1185">Reference proteome</keyword>
<dbReference type="PATRIC" id="fig|1698280.3.peg.566"/>
<evidence type="ECO:0008006" key="5">
    <source>
        <dbReference type="Google" id="ProtNLM"/>
    </source>
</evidence>
<name>A0A133VK03_9EURY</name>
<evidence type="ECO:0000313" key="4">
    <source>
        <dbReference type="Proteomes" id="UP000070263"/>
    </source>
</evidence>
<organism evidence="3 4">
    <name type="scientific">candidate division MSBL1 archaeon SCGC-AAA382A20</name>
    <dbReference type="NCBI Taxonomy" id="1698280"/>
    <lineage>
        <taxon>Archaea</taxon>
        <taxon>Methanobacteriati</taxon>
        <taxon>Methanobacteriota</taxon>
        <taxon>candidate division MSBL1</taxon>
    </lineage>
</organism>
<dbReference type="GO" id="GO:0047661">
    <property type="term" value="F:amino-acid racemase activity"/>
    <property type="evidence" value="ECO:0007669"/>
    <property type="project" value="InterPro"/>
</dbReference>
<dbReference type="InterPro" id="IPR004380">
    <property type="entry name" value="Asp_race"/>
</dbReference>
<dbReference type="PANTHER" id="PTHR21198:SF7">
    <property type="entry name" value="ASPARTATE-GLUTAMATE RACEMASE FAMILY"/>
    <property type="match status" value="1"/>
</dbReference>
<proteinExistence type="inferred from homology"/>